<reference evidence="2 3" key="1">
    <citation type="submission" date="2023-03" db="EMBL/GenBank/DDBJ databases">
        <authorList>
            <person name="Shen W."/>
            <person name="Cai J."/>
        </authorList>
    </citation>
    <scope>NUCLEOTIDE SEQUENCE [LARGE SCALE GENOMIC DNA]</scope>
    <source>
        <strain evidence="2 3">Y59</strain>
    </source>
</reference>
<feature type="transmembrane region" description="Helical" evidence="1">
    <location>
        <begin position="27"/>
        <end position="55"/>
    </location>
</feature>
<evidence type="ECO:0000313" key="3">
    <source>
        <dbReference type="Proteomes" id="UP001269061"/>
    </source>
</evidence>
<dbReference type="RefSeq" id="WP_311815814.1">
    <property type="nucleotide sequence ID" value="NZ_JARQAZ010000007.1"/>
</dbReference>
<proteinExistence type="predicted"/>
<evidence type="ECO:0000313" key="2">
    <source>
        <dbReference type="EMBL" id="MDT2770984.1"/>
    </source>
</evidence>
<organism evidence="2 3">
    <name type="scientific">Enterococcus pseudoavium</name>
    <dbReference type="NCBI Taxonomy" id="44007"/>
    <lineage>
        <taxon>Bacteria</taxon>
        <taxon>Bacillati</taxon>
        <taxon>Bacillota</taxon>
        <taxon>Bacilli</taxon>
        <taxon>Lactobacillales</taxon>
        <taxon>Enterococcaceae</taxon>
        <taxon>Enterococcus</taxon>
    </lineage>
</organism>
<name>A0ABU3FJI4_9ENTE</name>
<gene>
    <name evidence="2" type="ORF">P7H46_09050</name>
</gene>
<keyword evidence="1" id="KW-1133">Transmembrane helix</keyword>
<keyword evidence="1" id="KW-0472">Membrane</keyword>
<comment type="caution">
    <text evidence="2">The sequence shown here is derived from an EMBL/GenBank/DDBJ whole genome shotgun (WGS) entry which is preliminary data.</text>
</comment>
<dbReference type="Proteomes" id="UP001269061">
    <property type="component" value="Unassembled WGS sequence"/>
</dbReference>
<protein>
    <submittedName>
        <fullName evidence="2">Uncharacterized protein</fullName>
    </submittedName>
</protein>
<keyword evidence="3" id="KW-1185">Reference proteome</keyword>
<evidence type="ECO:0000256" key="1">
    <source>
        <dbReference type="SAM" id="Phobius"/>
    </source>
</evidence>
<sequence>MRKDFEYNQTVPIELAKRVATFKTTKAIFTGAMIGITSIGYWPIALLLIPVSFIVNKIVKKVLGL</sequence>
<accession>A0ABU3FJI4</accession>
<dbReference type="EMBL" id="JARQAZ010000007">
    <property type="protein sequence ID" value="MDT2770984.1"/>
    <property type="molecule type" value="Genomic_DNA"/>
</dbReference>
<keyword evidence="1" id="KW-0812">Transmembrane</keyword>